<dbReference type="PANTHER" id="PTHR11328">
    <property type="entry name" value="MAJOR FACILITATOR SUPERFAMILY DOMAIN-CONTAINING PROTEIN"/>
    <property type="match status" value="1"/>
</dbReference>
<feature type="transmembrane region" description="Helical" evidence="3">
    <location>
        <begin position="382"/>
        <end position="405"/>
    </location>
</feature>
<dbReference type="InterPro" id="IPR036259">
    <property type="entry name" value="MFS_trans_sf"/>
</dbReference>
<feature type="transmembrane region" description="Helical" evidence="3">
    <location>
        <begin position="207"/>
        <end position="228"/>
    </location>
</feature>
<feature type="transmembrane region" description="Helical" evidence="3">
    <location>
        <begin position="335"/>
        <end position="362"/>
    </location>
</feature>
<dbReference type="Gene3D" id="1.20.1250.20">
    <property type="entry name" value="MFS general substrate transporter like domains"/>
    <property type="match status" value="1"/>
</dbReference>
<dbReference type="SUPFAM" id="SSF103473">
    <property type="entry name" value="MFS general substrate transporter"/>
    <property type="match status" value="1"/>
</dbReference>
<keyword evidence="3" id="KW-0472">Membrane</keyword>
<evidence type="ECO:0000256" key="2">
    <source>
        <dbReference type="SAM" id="MobiDB-lite"/>
    </source>
</evidence>
<feature type="transmembrane region" description="Helical" evidence="3">
    <location>
        <begin position="156"/>
        <end position="174"/>
    </location>
</feature>
<feature type="transmembrane region" description="Helical" evidence="3">
    <location>
        <begin position="296"/>
        <end position="314"/>
    </location>
</feature>
<evidence type="ECO:0000256" key="1">
    <source>
        <dbReference type="ARBA" id="ARBA00009617"/>
    </source>
</evidence>
<accession>A0ABU0IM44</accession>
<evidence type="ECO:0000313" key="4">
    <source>
        <dbReference type="EMBL" id="MDQ0463088.1"/>
    </source>
</evidence>
<name>A0ABU0IM44_9CAUL</name>
<organism evidence="4 5">
    <name type="scientific">Caulobacter ginsengisoli</name>
    <dbReference type="NCBI Taxonomy" id="400775"/>
    <lineage>
        <taxon>Bacteria</taxon>
        <taxon>Pseudomonadati</taxon>
        <taxon>Pseudomonadota</taxon>
        <taxon>Alphaproteobacteria</taxon>
        <taxon>Caulobacterales</taxon>
        <taxon>Caulobacteraceae</taxon>
        <taxon>Caulobacter</taxon>
    </lineage>
</organism>
<dbReference type="EMBL" id="JAUSVS010000001">
    <property type="protein sequence ID" value="MDQ0463088.1"/>
    <property type="molecule type" value="Genomic_DNA"/>
</dbReference>
<proteinExistence type="inferred from homology"/>
<dbReference type="InterPro" id="IPR039672">
    <property type="entry name" value="MFS_2"/>
</dbReference>
<evidence type="ECO:0000256" key="3">
    <source>
        <dbReference type="SAM" id="Phobius"/>
    </source>
</evidence>
<feature type="transmembrane region" description="Helical" evidence="3">
    <location>
        <begin position="24"/>
        <end position="44"/>
    </location>
</feature>
<keyword evidence="3" id="KW-0812">Transmembrane</keyword>
<dbReference type="PANTHER" id="PTHR11328:SF24">
    <property type="entry name" value="MAJOR FACILITATOR SUPERFAMILY (MFS) PROFILE DOMAIN-CONTAINING PROTEIN"/>
    <property type="match status" value="1"/>
</dbReference>
<evidence type="ECO:0000313" key="5">
    <source>
        <dbReference type="Proteomes" id="UP001228905"/>
    </source>
</evidence>
<feature type="transmembrane region" description="Helical" evidence="3">
    <location>
        <begin position="56"/>
        <end position="75"/>
    </location>
</feature>
<feature type="region of interest" description="Disordered" evidence="2">
    <location>
        <begin position="414"/>
        <end position="440"/>
    </location>
</feature>
<protein>
    <submittedName>
        <fullName evidence="4">Na+/melibiose symporter-like transporter</fullName>
    </submittedName>
</protein>
<sequence>MPLTITLPTFYAESLGLGLELTGWAWVLIRLFDIAFDPLFGTVLDRTNWKWGRFKSWFAIGTPILMLAVWMLFMAKPGVGPIHLFFWLGVVYIGYSITVLSHTSWASTLSADYHQRSRVYAFWQTGNVVGMILILAMPVLLGILKVPGREDGYVGQQGLFIVIMAPLMIALALWRVEEPKVVHDASAPRTQVMDYFKMLSRPTVRRVLIADLLMGLAPGVAGTLFFFYFIRVKGFDRIEAAGLLLIYFLAAIVGAVLWTRLAKRSGKASSLRISCVIYAAVQFLVVFLPAGNFLMAVPFLVLAGLPYSAASFLLRSMMADINDEERLNTGKDRTGMLFSILTGTQKVGSALAGSSFILLSYLGLNAENPAASTAFGLLSLQAMYAVVPGVIGLLAALTMVGYPLTEERHAEIRQKLGERDATHPPPPQEDTVPLDVAPAQ</sequence>
<reference evidence="4 5" key="1">
    <citation type="submission" date="2023-07" db="EMBL/GenBank/DDBJ databases">
        <title>Genomic Encyclopedia of Type Strains, Phase IV (KMG-IV): sequencing the most valuable type-strain genomes for metagenomic binning, comparative biology and taxonomic classification.</title>
        <authorList>
            <person name="Goeker M."/>
        </authorList>
    </citation>
    <scope>NUCLEOTIDE SEQUENCE [LARGE SCALE GENOMIC DNA]</scope>
    <source>
        <strain evidence="4 5">DSM 18695</strain>
    </source>
</reference>
<feature type="transmembrane region" description="Helical" evidence="3">
    <location>
        <begin position="121"/>
        <end position="144"/>
    </location>
</feature>
<feature type="transmembrane region" description="Helical" evidence="3">
    <location>
        <begin position="240"/>
        <end position="259"/>
    </location>
</feature>
<keyword evidence="3" id="KW-1133">Transmembrane helix</keyword>
<comment type="similarity">
    <text evidence="1">Belongs to the sodium:galactoside symporter (TC 2.A.2) family.</text>
</comment>
<dbReference type="Pfam" id="PF13347">
    <property type="entry name" value="MFS_2"/>
    <property type="match status" value="1"/>
</dbReference>
<comment type="caution">
    <text evidence="4">The sequence shown here is derived from an EMBL/GenBank/DDBJ whole genome shotgun (WGS) entry which is preliminary data.</text>
</comment>
<feature type="transmembrane region" description="Helical" evidence="3">
    <location>
        <begin position="81"/>
        <end position="100"/>
    </location>
</feature>
<keyword evidence="5" id="KW-1185">Reference proteome</keyword>
<dbReference type="Proteomes" id="UP001228905">
    <property type="component" value="Unassembled WGS sequence"/>
</dbReference>
<feature type="transmembrane region" description="Helical" evidence="3">
    <location>
        <begin position="271"/>
        <end position="290"/>
    </location>
</feature>
<gene>
    <name evidence="4" type="ORF">QO010_000836</name>
</gene>